<dbReference type="AlphaFoldDB" id="A0A948TKF0"/>
<protein>
    <submittedName>
        <fullName evidence="1">Uncharacterized protein</fullName>
    </submittedName>
</protein>
<reference evidence="1" key="2">
    <citation type="submission" date="2021-04" db="EMBL/GenBank/DDBJ databases">
        <authorList>
            <person name="Gilroy R."/>
        </authorList>
    </citation>
    <scope>NUCLEOTIDE SEQUENCE</scope>
    <source>
        <strain evidence="1">F6-6636</strain>
    </source>
</reference>
<gene>
    <name evidence="1" type="ORF">H9901_05855</name>
</gene>
<name>A0A948TKF0_9LACO</name>
<proteinExistence type="predicted"/>
<comment type="caution">
    <text evidence="1">The sequence shown here is derived from an EMBL/GenBank/DDBJ whole genome shotgun (WGS) entry which is preliminary data.</text>
</comment>
<reference evidence="1" key="1">
    <citation type="journal article" date="2021" name="PeerJ">
        <title>Extensive microbial diversity within the chicken gut microbiome revealed by metagenomics and culture.</title>
        <authorList>
            <person name="Gilroy R."/>
            <person name="Ravi A."/>
            <person name="Getino M."/>
            <person name="Pursley I."/>
            <person name="Horton D.L."/>
            <person name="Alikhan N.F."/>
            <person name="Baker D."/>
            <person name="Gharbi K."/>
            <person name="Hall N."/>
            <person name="Watson M."/>
            <person name="Adriaenssens E.M."/>
            <person name="Foster-Nyarko E."/>
            <person name="Jarju S."/>
            <person name="Secka A."/>
            <person name="Antonio M."/>
            <person name="Oren A."/>
            <person name="Chaudhuri R.R."/>
            <person name="La Ragione R."/>
            <person name="Hildebrand F."/>
            <person name="Pallen M.J."/>
        </authorList>
    </citation>
    <scope>NUCLEOTIDE SEQUENCE</scope>
    <source>
        <strain evidence="1">F6-6636</strain>
    </source>
</reference>
<evidence type="ECO:0000313" key="2">
    <source>
        <dbReference type="Proteomes" id="UP000777303"/>
    </source>
</evidence>
<evidence type="ECO:0000313" key="1">
    <source>
        <dbReference type="EMBL" id="MBU3852204.1"/>
    </source>
</evidence>
<sequence length="188" mass="21223">MDNSTKAAQHFAHDYIDQFIDILNDIGTCVNNKQPDWQVIRTKLIALQHLITDWQHSDLLYQLLSDLYSLATTEPEQLDDEQILKLSQRINQRTLILADNAKQSVNTFDHAITAARTDSAKDDSRDAFIHVLQHQMLLAGIVEGLLDVLNNDVTLLLGTIVDAYVAIGADIRKIKAAIHSPYVNFDFK</sequence>
<dbReference type="Proteomes" id="UP000777303">
    <property type="component" value="Unassembled WGS sequence"/>
</dbReference>
<organism evidence="1 2">
    <name type="scientific">Candidatus Paralactobacillus gallistercoris</name>
    <dbReference type="NCBI Taxonomy" id="2838724"/>
    <lineage>
        <taxon>Bacteria</taxon>
        <taxon>Bacillati</taxon>
        <taxon>Bacillota</taxon>
        <taxon>Bacilli</taxon>
        <taxon>Lactobacillales</taxon>
        <taxon>Lactobacillaceae</taxon>
        <taxon>Lactobacillus</taxon>
    </lineage>
</organism>
<dbReference type="EMBL" id="JAHLFS010000068">
    <property type="protein sequence ID" value="MBU3852204.1"/>
    <property type="molecule type" value="Genomic_DNA"/>
</dbReference>
<accession>A0A948TKF0</accession>